<dbReference type="GO" id="GO:0016791">
    <property type="term" value="F:phosphatase activity"/>
    <property type="evidence" value="ECO:0007669"/>
    <property type="project" value="UniProtKB-UniRule"/>
</dbReference>
<feature type="binding site" evidence="4">
    <location>
        <position position="40"/>
    </location>
    <ligand>
        <name>Zn(2+)</name>
        <dbReference type="ChEBI" id="CHEBI:29105"/>
        <label>2</label>
    </ligand>
</feature>
<keyword evidence="7" id="KW-1185">Reference proteome</keyword>
<dbReference type="Pfam" id="PF02811">
    <property type="entry name" value="PHP"/>
    <property type="match status" value="1"/>
</dbReference>
<evidence type="ECO:0000256" key="3">
    <source>
        <dbReference type="ARBA" id="ARBA00022833"/>
    </source>
</evidence>
<feature type="binding site" evidence="4">
    <location>
        <position position="9"/>
    </location>
    <ligand>
        <name>Zn(2+)</name>
        <dbReference type="ChEBI" id="CHEBI:29105"/>
        <label>1</label>
    </ligand>
</feature>
<feature type="binding site" evidence="4">
    <location>
        <position position="101"/>
    </location>
    <ligand>
        <name>Zn(2+)</name>
        <dbReference type="ChEBI" id="CHEBI:29105"/>
        <label>3</label>
    </ligand>
</feature>
<dbReference type="Proteomes" id="UP000294832">
    <property type="component" value="Unassembled WGS sequence"/>
</dbReference>
<dbReference type="GO" id="GO:0071978">
    <property type="term" value="P:bacterial-type flagellum-dependent swarming motility"/>
    <property type="evidence" value="ECO:0007669"/>
    <property type="project" value="TreeGrafter"/>
</dbReference>
<dbReference type="SMART" id="SM00481">
    <property type="entry name" value="POLIIIAc"/>
    <property type="match status" value="1"/>
</dbReference>
<accession>A0A4R2FFZ4</accession>
<dbReference type="GO" id="GO:0005829">
    <property type="term" value="C:cytosol"/>
    <property type="evidence" value="ECO:0007669"/>
    <property type="project" value="TreeGrafter"/>
</dbReference>
<dbReference type="OrthoDB" id="9808747at2"/>
<name>A0A4R2FFZ4_9GAMM</name>
<evidence type="ECO:0000259" key="5">
    <source>
        <dbReference type="SMART" id="SM00481"/>
    </source>
</evidence>
<feature type="binding site" evidence="4">
    <location>
        <position position="7"/>
    </location>
    <ligand>
        <name>Zn(2+)</name>
        <dbReference type="ChEBI" id="CHEBI:29105"/>
        <label>1</label>
    </ligand>
</feature>
<dbReference type="Gene3D" id="3.20.20.140">
    <property type="entry name" value="Metal-dependent hydrolases"/>
    <property type="match status" value="1"/>
</dbReference>
<dbReference type="InterPro" id="IPR004013">
    <property type="entry name" value="PHP_dom"/>
</dbReference>
<proteinExistence type="inferred from homology"/>
<dbReference type="PANTHER" id="PTHR36928">
    <property type="entry name" value="PHOSPHATASE YCDX-RELATED"/>
    <property type="match status" value="1"/>
</dbReference>
<organism evidence="6 7">
    <name type="scientific">Shewanella fodinae</name>
    <dbReference type="NCBI Taxonomy" id="552357"/>
    <lineage>
        <taxon>Bacteria</taxon>
        <taxon>Pseudomonadati</taxon>
        <taxon>Pseudomonadota</taxon>
        <taxon>Gammaproteobacteria</taxon>
        <taxon>Alteromonadales</taxon>
        <taxon>Shewanellaceae</taxon>
        <taxon>Shewanella</taxon>
    </lineage>
</organism>
<dbReference type="InterPro" id="IPR023710">
    <property type="entry name" value="Phosphatase_YcdX_put"/>
</dbReference>
<evidence type="ECO:0000256" key="1">
    <source>
        <dbReference type="ARBA" id="ARBA00022723"/>
    </source>
</evidence>
<feature type="binding site" evidence="4">
    <location>
        <position position="131"/>
    </location>
    <ligand>
        <name>Zn(2+)</name>
        <dbReference type="ChEBI" id="CHEBI:29105"/>
        <label>3</label>
    </ligand>
</feature>
<feature type="binding site" evidence="4">
    <location>
        <position position="194"/>
    </location>
    <ligand>
        <name>Zn(2+)</name>
        <dbReference type="ChEBI" id="CHEBI:29105"/>
        <label>2</label>
    </ligand>
</feature>
<dbReference type="SUPFAM" id="SSF89550">
    <property type="entry name" value="PHP domain-like"/>
    <property type="match status" value="1"/>
</dbReference>
<comment type="caution">
    <text evidence="6">The sequence shown here is derived from an EMBL/GenBank/DDBJ whole genome shotgun (WGS) entry which is preliminary data.</text>
</comment>
<sequence>MFAVDTHTHTIASTHAYSTVHDYLNVAKQRGIRLFALTDHGPAMADAPHFWHFVNLRVLPRIVDDVAILRGIEANICNEQGDIDYYGEYLAELDLVLAGFHEPVFPPSDVANHTEALLACIQSGHVDIITHPGNPRYPIEQELIVKAAAEYNVALEINNSSFVSSRKGSEPTCLSIAKLAKQYDAPLVMGSDSHIAFTLGQFDEALKLIDAAGYPYERLLNYTPNKLLGFLHERGHRTVADLLEYFAQI</sequence>
<feature type="binding site" evidence="4">
    <location>
        <position position="73"/>
    </location>
    <ligand>
        <name>Zn(2+)</name>
        <dbReference type="ChEBI" id="CHEBI:29105"/>
        <label>3</label>
    </ligand>
</feature>
<dbReference type="InterPro" id="IPR003141">
    <property type="entry name" value="Pol/His_phosphatase_N"/>
</dbReference>
<comment type="similarity">
    <text evidence="4">Belongs to the PHP family.</text>
</comment>
<evidence type="ECO:0000313" key="6">
    <source>
        <dbReference type="EMBL" id="TCN85354.1"/>
    </source>
</evidence>
<feature type="domain" description="Polymerase/histidinol phosphatase N-terminal" evidence="5">
    <location>
        <begin position="4"/>
        <end position="78"/>
    </location>
</feature>
<dbReference type="InterPro" id="IPR016195">
    <property type="entry name" value="Pol/histidinol_Pase-like"/>
</dbReference>
<keyword evidence="1 4" id="KW-0479">Metal-binding</keyword>
<feature type="binding site" evidence="4">
    <location>
        <position position="192"/>
    </location>
    <ligand>
        <name>Zn(2+)</name>
        <dbReference type="ChEBI" id="CHEBI:29105"/>
        <label>1</label>
    </ligand>
</feature>
<dbReference type="InterPro" id="IPR050243">
    <property type="entry name" value="PHP_phosphatase"/>
</dbReference>
<protein>
    <submittedName>
        <fullName evidence="6">Putative hydrolase</fullName>
    </submittedName>
</protein>
<evidence type="ECO:0000256" key="2">
    <source>
        <dbReference type="ARBA" id="ARBA00022801"/>
    </source>
</evidence>
<dbReference type="CDD" id="cd07437">
    <property type="entry name" value="PHP_HisPPase_Ycdx_like"/>
    <property type="match status" value="1"/>
</dbReference>
<dbReference type="GO" id="GO:0008270">
    <property type="term" value="F:zinc ion binding"/>
    <property type="evidence" value="ECO:0007669"/>
    <property type="project" value="UniProtKB-UniRule"/>
</dbReference>
<dbReference type="EMBL" id="SLWF01000009">
    <property type="protein sequence ID" value="TCN85354.1"/>
    <property type="molecule type" value="Genomic_DNA"/>
</dbReference>
<dbReference type="NCBIfam" id="NF006702">
    <property type="entry name" value="PRK09248.1"/>
    <property type="match status" value="1"/>
</dbReference>
<dbReference type="AlphaFoldDB" id="A0A4R2FFZ4"/>
<feature type="binding site" evidence="4">
    <location>
        <position position="15"/>
    </location>
    <ligand>
        <name>Zn(2+)</name>
        <dbReference type="ChEBI" id="CHEBI:29105"/>
        <label>2</label>
    </ligand>
</feature>
<dbReference type="PANTHER" id="PTHR36928:SF1">
    <property type="entry name" value="PHOSPHATASE YCDX-RELATED"/>
    <property type="match status" value="1"/>
</dbReference>
<comment type="cofactor">
    <cofactor evidence="4">
        <name>Zn(2+)</name>
        <dbReference type="ChEBI" id="CHEBI:29105"/>
    </cofactor>
    <text evidence="4">Binds 3 Zn(2+) ions per subunit.</text>
</comment>
<evidence type="ECO:0000256" key="4">
    <source>
        <dbReference type="HAMAP-Rule" id="MF_01561"/>
    </source>
</evidence>
<keyword evidence="3 4" id="KW-0862">Zinc</keyword>
<feature type="binding site" evidence="4">
    <location>
        <position position="73"/>
    </location>
    <ligand>
        <name>Zn(2+)</name>
        <dbReference type="ChEBI" id="CHEBI:29105"/>
        <label>1</label>
    </ligand>
</feature>
<reference evidence="6 7" key="1">
    <citation type="submission" date="2019-03" db="EMBL/GenBank/DDBJ databases">
        <title>Freshwater and sediment microbial communities from various areas in North America, analyzing microbe dynamics in response to fracking.</title>
        <authorList>
            <person name="Lamendella R."/>
        </authorList>
    </citation>
    <scope>NUCLEOTIDE SEQUENCE [LARGE SCALE GENOMIC DNA]</scope>
    <source>
        <strain evidence="6 7">74A</strain>
    </source>
</reference>
<dbReference type="HAMAP" id="MF_01561">
    <property type="entry name" value="YcdX_phosphat"/>
    <property type="match status" value="1"/>
</dbReference>
<evidence type="ECO:0000313" key="7">
    <source>
        <dbReference type="Proteomes" id="UP000294832"/>
    </source>
</evidence>
<gene>
    <name evidence="6" type="ORF">EDC91_1095</name>
</gene>
<keyword evidence="2 4" id="KW-0378">Hydrolase</keyword>
<dbReference type="RefSeq" id="WP_133038632.1">
    <property type="nucleotide sequence ID" value="NZ_SLWF01000009.1"/>
</dbReference>